<dbReference type="PANTHER" id="PTHR41247:SF1">
    <property type="entry name" value="HTH-TYPE TRANSCRIPTIONAL REPRESSOR YCNK"/>
    <property type="match status" value="1"/>
</dbReference>
<reference evidence="1 2" key="1">
    <citation type="journal article" date="2013" name="Genome Announc.">
        <title>Genome Sequence of Hydrothermal Arsenic-Respiring Bacterium Marinobacter santoriniensis NKSG1T.</title>
        <authorList>
            <person name="Handley K.M."/>
            <person name="Upton M."/>
            <person name="Beatson S.A."/>
            <person name="Hery M."/>
            <person name="Lloyd J.R."/>
        </authorList>
    </citation>
    <scope>NUCLEOTIDE SEQUENCE [LARGE SCALE GENOMIC DNA]</scope>
    <source>
        <strain evidence="1 2">NKSG1</strain>
    </source>
</reference>
<dbReference type="PANTHER" id="PTHR41247">
    <property type="entry name" value="HTH-TYPE TRANSCRIPTIONAL REPRESSOR YCNK"/>
    <property type="match status" value="1"/>
</dbReference>
<dbReference type="Proteomes" id="UP000011960">
    <property type="component" value="Unassembled WGS sequence"/>
</dbReference>
<sequence>MESVMTLNIPRFHWLLIVLSAFTISGCSGGEDTVAEKPAPVHIESGDECHVCGMIISGFPGPKGEAITGDRQRVRKFCSTRELFAWKLQPENIHQTDTLYVHDMAQTDWQNPDDTALVDARDAFYVAGSDRKGAMGPTLASFALESDARDFAKTHGGEVLKYAQITLEHVSGGMAMGNMAGAASMEDMARSSE</sequence>
<keyword evidence="2" id="KW-1185">Reference proteome</keyword>
<dbReference type="Pfam" id="PF05573">
    <property type="entry name" value="NosL"/>
    <property type="match status" value="1"/>
</dbReference>
<proteinExistence type="predicted"/>
<dbReference type="AlphaFoldDB" id="M7CTC7"/>
<dbReference type="PATRIC" id="fig|1288826.3.peg.2155"/>
<organism evidence="1 2">
    <name type="scientific">Marinobacter santoriniensis NKSG1</name>
    <dbReference type="NCBI Taxonomy" id="1288826"/>
    <lineage>
        <taxon>Bacteria</taxon>
        <taxon>Pseudomonadati</taxon>
        <taxon>Pseudomonadota</taxon>
        <taxon>Gammaproteobacteria</taxon>
        <taxon>Pseudomonadales</taxon>
        <taxon>Marinobacteraceae</taxon>
        <taxon>Marinobacter</taxon>
    </lineage>
</organism>
<comment type="caution">
    <text evidence="1">The sequence shown here is derived from an EMBL/GenBank/DDBJ whole genome shotgun (WGS) entry which is preliminary data.</text>
</comment>
<name>M7CTC7_9GAMM</name>
<dbReference type="Gene3D" id="3.30.70.2050">
    <property type="match status" value="1"/>
</dbReference>
<dbReference type="InterPro" id="IPR008719">
    <property type="entry name" value="N2O_reductase_NosL"/>
</dbReference>
<dbReference type="STRING" id="1288826.MSNKSG1_10908"/>
<dbReference type="EMBL" id="APAT01000015">
    <property type="protein sequence ID" value="EMP56379.1"/>
    <property type="molecule type" value="Genomic_DNA"/>
</dbReference>
<gene>
    <name evidence="1" type="ORF">MSNKSG1_10908</name>
</gene>
<dbReference type="Gene3D" id="3.30.70.2060">
    <property type="match status" value="1"/>
</dbReference>
<dbReference type="eggNOG" id="COG4314">
    <property type="taxonomic scope" value="Bacteria"/>
</dbReference>
<evidence type="ECO:0000313" key="1">
    <source>
        <dbReference type="EMBL" id="EMP56379.1"/>
    </source>
</evidence>
<protein>
    <submittedName>
        <fullName evidence="1">NosL family protein</fullName>
    </submittedName>
</protein>
<accession>M7CTC7</accession>
<dbReference type="SUPFAM" id="SSF160387">
    <property type="entry name" value="NosL/MerB-like"/>
    <property type="match status" value="1"/>
</dbReference>
<evidence type="ECO:0000313" key="2">
    <source>
        <dbReference type="Proteomes" id="UP000011960"/>
    </source>
</evidence>